<keyword evidence="5" id="KW-0732">Signal</keyword>
<dbReference type="EMBL" id="FXUG01000001">
    <property type="protein sequence ID" value="SMP41429.1"/>
    <property type="molecule type" value="Genomic_DNA"/>
</dbReference>
<keyword evidence="8" id="KW-1185">Reference proteome</keyword>
<feature type="domain" description="Sulfatase N-terminal" evidence="6">
    <location>
        <begin position="30"/>
        <end position="359"/>
    </location>
</feature>
<sequence>MKNAWITKWSILLLITLTASAAFADTPPRPNIVVIMCDDLGYSDVGFSGAPDIRTPNLDSLAKAGTICTSGYVAHPFCGPSRMGMMSGRYPHAFGGQYNLPPAHAGMEDYNKLGIPIEETTISTVLQNAGYHTGAIGKWHLGEEADYHPNNRGFDDFYGFLGGGHNYFPEQYAPAYQRQSQAGKTNINDYLLPLQHNGKKTTEDEYLTDALSKHAVRFIDEASANDAPFFLYLAYNAPHAPMEAKEEDLAANSHIKNKKRRVVAGMMTAVDRGVGLVTETLKKHGEFDNTLVVFLSDNGGKSVFGSSNAPFRGVKGDSWEGGFRVPMFFHWPNKIPAQSFDYPVSALDFYPTFASLAGVEIPPGKKLDGKNILANMAGGTNPRENDVIFSMRHRAGYSDVSARRGDWKAVRFANQPWRLFNITEDLGELNDLASSNPERLEELISAAEKWSQTHTTPLFFDSPGARDKWYEADMPNFDQTFQIKVGAPPLKPVSHVTDNDVADPVAKAPLMTKSGVKLKRGDSTLEHFIALEKAKWEKNGWTWNKTKVEELFNQIDTDQDGIASGKEKKAHWAK</sequence>
<dbReference type="Proteomes" id="UP001158067">
    <property type="component" value="Unassembled WGS sequence"/>
</dbReference>
<name>A0ABY1PQU4_9BACT</name>
<dbReference type="SUPFAM" id="SSF53649">
    <property type="entry name" value="Alkaline phosphatase-like"/>
    <property type="match status" value="1"/>
</dbReference>
<comment type="similarity">
    <text evidence="1">Belongs to the sulfatase family.</text>
</comment>
<dbReference type="PANTHER" id="PTHR42693:SF53">
    <property type="entry name" value="ENDO-4-O-SULFATASE"/>
    <property type="match status" value="1"/>
</dbReference>
<keyword evidence="2" id="KW-0479">Metal-binding</keyword>
<dbReference type="PROSITE" id="PS00149">
    <property type="entry name" value="SULFATASE_2"/>
    <property type="match status" value="1"/>
</dbReference>
<comment type="caution">
    <text evidence="7">The sequence shown here is derived from an EMBL/GenBank/DDBJ whole genome shotgun (WGS) entry which is preliminary data.</text>
</comment>
<dbReference type="InterPro" id="IPR017850">
    <property type="entry name" value="Alkaline_phosphatase_core_sf"/>
</dbReference>
<evidence type="ECO:0000259" key="6">
    <source>
        <dbReference type="Pfam" id="PF00884"/>
    </source>
</evidence>
<keyword evidence="3" id="KW-0378">Hydrolase</keyword>
<gene>
    <name evidence="7" type="ORF">SAMN06265222_101580</name>
</gene>
<evidence type="ECO:0000256" key="3">
    <source>
        <dbReference type="ARBA" id="ARBA00022801"/>
    </source>
</evidence>
<dbReference type="InterPro" id="IPR024607">
    <property type="entry name" value="Sulfatase_CS"/>
</dbReference>
<proteinExistence type="inferred from homology"/>
<dbReference type="Pfam" id="PF00884">
    <property type="entry name" value="Sulfatase"/>
    <property type="match status" value="1"/>
</dbReference>
<dbReference type="RefSeq" id="WP_283430803.1">
    <property type="nucleotide sequence ID" value="NZ_FXUG01000001.1"/>
</dbReference>
<organism evidence="7 8">
    <name type="scientific">Neorhodopirellula lusitana</name>
    <dbReference type="NCBI Taxonomy" id="445327"/>
    <lineage>
        <taxon>Bacteria</taxon>
        <taxon>Pseudomonadati</taxon>
        <taxon>Planctomycetota</taxon>
        <taxon>Planctomycetia</taxon>
        <taxon>Pirellulales</taxon>
        <taxon>Pirellulaceae</taxon>
        <taxon>Neorhodopirellula</taxon>
    </lineage>
</organism>
<evidence type="ECO:0000256" key="1">
    <source>
        <dbReference type="ARBA" id="ARBA00008779"/>
    </source>
</evidence>
<evidence type="ECO:0000313" key="7">
    <source>
        <dbReference type="EMBL" id="SMP41429.1"/>
    </source>
</evidence>
<feature type="signal peptide" evidence="5">
    <location>
        <begin position="1"/>
        <end position="24"/>
    </location>
</feature>
<feature type="chain" id="PRO_5046131517" evidence="5">
    <location>
        <begin position="25"/>
        <end position="574"/>
    </location>
</feature>
<protein>
    <submittedName>
        <fullName evidence="7">Arylsulfatase A</fullName>
    </submittedName>
</protein>
<dbReference type="PANTHER" id="PTHR42693">
    <property type="entry name" value="ARYLSULFATASE FAMILY MEMBER"/>
    <property type="match status" value="1"/>
</dbReference>
<dbReference type="Gene3D" id="3.40.720.10">
    <property type="entry name" value="Alkaline Phosphatase, subunit A"/>
    <property type="match status" value="1"/>
</dbReference>
<dbReference type="Gene3D" id="3.30.1120.10">
    <property type="match status" value="1"/>
</dbReference>
<evidence type="ECO:0000256" key="5">
    <source>
        <dbReference type="SAM" id="SignalP"/>
    </source>
</evidence>
<keyword evidence="4" id="KW-0106">Calcium</keyword>
<reference evidence="7 8" key="1">
    <citation type="submission" date="2017-05" db="EMBL/GenBank/DDBJ databases">
        <authorList>
            <person name="Varghese N."/>
            <person name="Submissions S."/>
        </authorList>
    </citation>
    <scope>NUCLEOTIDE SEQUENCE [LARGE SCALE GENOMIC DNA]</scope>
    <source>
        <strain evidence="7 8">DSM 25457</strain>
    </source>
</reference>
<evidence type="ECO:0000313" key="8">
    <source>
        <dbReference type="Proteomes" id="UP001158067"/>
    </source>
</evidence>
<evidence type="ECO:0000256" key="4">
    <source>
        <dbReference type="ARBA" id="ARBA00022837"/>
    </source>
</evidence>
<accession>A0ABY1PQU4</accession>
<dbReference type="InterPro" id="IPR000917">
    <property type="entry name" value="Sulfatase_N"/>
</dbReference>
<dbReference type="InterPro" id="IPR050738">
    <property type="entry name" value="Sulfatase"/>
</dbReference>
<evidence type="ECO:0000256" key="2">
    <source>
        <dbReference type="ARBA" id="ARBA00022723"/>
    </source>
</evidence>